<keyword evidence="10" id="KW-1185">Reference proteome</keyword>
<evidence type="ECO:0000256" key="6">
    <source>
        <dbReference type="ARBA" id="ARBA00023136"/>
    </source>
</evidence>
<evidence type="ECO:0000256" key="1">
    <source>
        <dbReference type="ARBA" id="ARBA00004651"/>
    </source>
</evidence>
<dbReference type="Proteomes" id="UP000188246">
    <property type="component" value="Chromosome"/>
</dbReference>
<dbReference type="STRING" id="633807.BW732_04525"/>
<evidence type="ECO:0000256" key="5">
    <source>
        <dbReference type="ARBA" id="ARBA00022989"/>
    </source>
</evidence>
<organism evidence="9 10">
    <name type="scientific">Vagococcus penaei</name>
    <dbReference type="NCBI Taxonomy" id="633807"/>
    <lineage>
        <taxon>Bacteria</taxon>
        <taxon>Bacillati</taxon>
        <taxon>Bacillota</taxon>
        <taxon>Bacilli</taxon>
        <taxon>Lactobacillales</taxon>
        <taxon>Enterococcaceae</taxon>
        <taxon>Vagococcus</taxon>
    </lineage>
</organism>
<reference evidence="9 10" key="1">
    <citation type="journal article" date="2010" name="Int. J. Syst. Evol. Microbiol.">
        <title>Vagococcus penaei sp. nov., isolated from spoilage microbiota of cooked shrimp (Penaeus vannamei).</title>
        <authorList>
            <person name="Jaffres E."/>
            <person name="Prevost H."/>
            <person name="Rossero A."/>
            <person name="Joffraud J.J."/>
            <person name="Dousset X."/>
        </authorList>
    </citation>
    <scope>NUCLEOTIDE SEQUENCE [LARGE SCALE GENOMIC DNA]</scope>
    <source>
        <strain evidence="9 10">CD276</strain>
    </source>
</reference>
<keyword evidence="3" id="KW-1003">Cell membrane</keyword>
<dbReference type="RefSeq" id="WP_077275656.1">
    <property type="nucleotide sequence ID" value="NZ_CP019609.1"/>
</dbReference>
<dbReference type="Pfam" id="PF06750">
    <property type="entry name" value="A24_N_bact"/>
    <property type="match status" value="1"/>
</dbReference>
<evidence type="ECO:0000256" key="4">
    <source>
        <dbReference type="ARBA" id="ARBA00022692"/>
    </source>
</evidence>
<dbReference type="InterPro" id="IPR000045">
    <property type="entry name" value="Prepilin_IV_endopep_pep"/>
</dbReference>
<evidence type="ECO:0000259" key="7">
    <source>
        <dbReference type="Pfam" id="PF01478"/>
    </source>
</evidence>
<evidence type="ECO:0000259" key="8">
    <source>
        <dbReference type="Pfam" id="PF06750"/>
    </source>
</evidence>
<keyword evidence="5" id="KW-1133">Transmembrane helix</keyword>
<dbReference type="AlphaFoldDB" id="A0A1Q2D588"/>
<evidence type="ECO:0000313" key="9">
    <source>
        <dbReference type="EMBL" id="AQP53566.1"/>
    </source>
</evidence>
<dbReference type="InterPro" id="IPR010627">
    <property type="entry name" value="Prepilin_pept_A24_N"/>
</dbReference>
<feature type="domain" description="Prepilin type IV endopeptidase peptidase" evidence="7">
    <location>
        <begin position="104"/>
        <end position="207"/>
    </location>
</feature>
<evidence type="ECO:0000256" key="2">
    <source>
        <dbReference type="ARBA" id="ARBA00005801"/>
    </source>
</evidence>
<gene>
    <name evidence="9" type="ORF">BW732_04525</name>
</gene>
<protein>
    <submittedName>
        <fullName evidence="9">Uncharacterized protein</fullName>
    </submittedName>
</protein>
<dbReference type="GO" id="GO:0004190">
    <property type="term" value="F:aspartic-type endopeptidase activity"/>
    <property type="evidence" value="ECO:0007669"/>
    <property type="project" value="InterPro"/>
</dbReference>
<dbReference type="Pfam" id="PF01478">
    <property type="entry name" value="Peptidase_A24"/>
    <property type="match status" value="1"/>
</dbReference>
<dbReference type="PANTHER" id="PTHR30487:SF0">
    <property type="entry name" value="PREPILIN LEADER PEPTIDASE_N-METHYLTRANSFERASE-RELATED"/>
    <property type="match status" value="1"/>
</dbReference>
<feature type="domain" description="Prepilin peptidase A24 N-terminal" evidence="8">
    <location>
        <begin position="8"/>
        <end position="87"/>
    </location>
</feature>
<accession>A0A1Q2D588</accession>
<evidence type="ECO:0000256" key="3">
    <source>
        <dbReference type="ARBA" id="ARBA00022475"/>
    </source>
</evidence>
<dbReference type="EMBL" id="CP019609">
    <property type="protein sequence ID" value="AQP53566.1"/>
    <property type="molecule type" value="Genomic_DNA"/>
</dbReference>
<comment type="similarity">
    <text evidence="2">Belongs to the peptidase A24 family.</text>
</comment>
<evidence type="ECO:0000313" key="10">
    <source>
        <dbReference type="Proteomes" id="UP000188246"/>
    </source>
</evidence>
<keyword evidence="6" id="KW-0472">Membrane</keyword>
<dbReference type="InterPro" id="IPR050882">
    <property type="entry name" value="Prepilin_peptidase/N-MTase"/>
</dbReference>
<dbReference type="GO" id="GO:0005886">
    <property type="term" value="C:plasma membrane"/>
    <property type="evidence" value="ECO:0007669"/>
    <property type="project" value="UniProtKB-SubCell"/>
</dbReference>
<sequence length="238" mass="27416">MLLVCLYLGCLIGSFLAVLAERIPIKQNFIISRSHCTNCQHTLHWFDLIPFNNLIWQNNRCRYCQQKIPMYHSLFELVCGMSLTLFLMIYPQKFLSTSTFSLILILLYLCLILSLTDYLYGIVEPKILYPVTFLLLIWTFYHHDTMTLHGYALICTTLFFMIIHCLLPNSLGGGDSKLLITLSLFLGLTLTLWIILFASLSGIIFILIGNTLTHQNIKKIPFVPFITLGYVLTFLFIV</sequence>
<comment type="subcellular location">
    <subcellularLocation>
        <location evidence="1">Cell membrane</location>
        <topology evidence="1">Multi-pass membrane protein</topology>
    </subcellularLocation>
</comment>
<proteinExistence type="inferred from homology"/>
<dbReference type="KEGG" id="vpi:BW732_04525"/>
<keyword evidence="4" id="KW-0812">Transmembrane</keyword>
<dbReference type="PANTHER" id="PTHR30487">
    <property type="entry name" value="TYPE 4 PREPILIN-LIKE PROTEINS LEADER PEPTIDE-PROCESSING ENZYME"/>
    <property type="match status" value="1"/>
</dbReference>
<dbReference type="GO" id="GO:0006465">
    <property type="term" value="P:signal peptide processing"/>
    <property type="evidence" value="ECO:0007669"/>
    <property type="project" value="TreeGrafter"/>
</dbReference>
<name>A0A1Q2D588_9ENTE</name>
<dbReference type="Gene3D" id="1.20.120.1220">
    <property type="match status" value="1"/>
</dbReference>
<dbReference type="OrthoDB" id="9789291at2"/>